<evidence type="ECO:0000313" key="9">
    <source>
        <dbReference type="Proteomes" id="UP000054544"/>
    </source>
</evidence>
<protein>
    <recommendedName>
        <fullName evidence="7">Major facilitator superfamily (MFS) profile domain-containing protein</fullName>
    </recommendedName>
</protein>
<dbReference type="PROSITE" id="PS51257">
    <property type="entry name" value="PROKAR_LIPOPROTEIN"/>
    <property type="match status" value="1"/>
</dbReference>
<keyword evidence="3 6" id="KW-1133">Transmembrane helix</keyword>
<reference evidence="9" key="1">
    <citation type="journal article" date="2014" name="BMC Genomics">
        <title>The genome sequence of the biocontrol fungus Metarhizium anisopliae and comparative genomics of Metarhizium species.</title>
        <authorList>
            <person name="Pattemore J.A."/>
            <person name="Hane J.K."/>
            <person name="Williams A.H."/>
            <person name="Wilson B.A."/>
            <person name="Stodart B.J."/>
            <person name="Ash G.J."/>
        </authorList>
    </citation>
    <scope>NUCLEOTIDE SEQUENCE [LARGE SCALE GENOMIC DNA]</scope>
    <source>
        <strain evidence="9">BRIP 53293</strain>
    </source>
</reference>
<feature type="domain" description="Major facilitator superfamily (MFS) profile" evidence="7">
    <location>
        <begin position="76"/>
        <end position="506"/>
    </location>
</feature>
<feature type="transmembrane region" description="Helical" evidence="6">
    <location>
        <begin position="342"/>
        <end position="362"/>
    </location>
</feature>
<accession>A0A0D9P8M4</accession>
<proteinExistence type="predicted"/>
<dbReference type="EMBL" id="KE384723">
    <property type="protein sequence ID" value="KJK82461.1"/>
    <property type="molecule type" value="Genomic_DNA"/>
</dbReference>
<keyword evidence="5" id="KW-0325">Glycoprotein</keyword>
<feature type="transmembrane region" description="Helical" evidence="6">
    <location>
        <begin position="74"/>
        <end position="94"/>
    </location>
</feature>
<sequence length="683" mass="76242">MKRDSCPPSPPPVPLLSAACDMAASDSTSHDVDVEAYHAAGADFKLDTDDPIVVSWDGPHDPENPKNWKAGRKWGITILVSCFTFISPFSSTMVTPAMDVIARDLQVPAGFMQQLVMTIFLLGFAQGPFVLAPLSEIFGRAIVLQLSNVMYLVFNLACGFAQTKEQMLAFRFLSGVGGSAPQAICNGILADCWRKEERGKGQAIYGLLTFLGPVLAPILGAYVSIYTTWRWIFWSTSAFDLVVQVAALFFLRETYGPRILLQKARRLTRETGRRHVTEENRPLSQVLRRRILVPFIMLFAHPAVQVPSLYRAYLYGVMYLVLHTFPLVWVGTYGMAKGPASLNYLSLGIGFIIGLQISHPLIDKLYVKFQTKYGHEDGLPEWRVPPMIIGAVLCPIGLFVYGWTAQAGTHWILPNIGCVILATGLIIAFQSAQAYVVDAYNEHYAASAAAAGAFVRTMFGFSFPLFAPKMYQALGLGWGNSLLAFTTIGIGVVSPGLLCPYRPQYLSHEGMFTSFMSWAAFPRQSARDSTGETKTDLVHLAPPFAVQLVRQKNYGPLESKKYFIPVQGTTGDFVEVVEDDLIQANFQKLNTYKNYKCEVHDKFYEVNIYQKDPVNKHHWRATLARPARDIDLANDLNVPSRTWNCIGSFDFRSRNNLALAKELRRIRSPNTDRSRWKNELLGV</sequence>
<dbReference type="SUPFAM" id="SSF103473">
    <property type="entry name" value="MFS general substrate transporter"/>
    <property type="match status" value="1"/>
</dbReference>
<dbReference type="CDD" id="cd17323">
    <property type="entry name" value="MFS_Tpo1_MDR_like"/>
    <property type="match status" value="1"/>
</dbReference>
<gene>
    <name evidence="8" type="ORF">H634G_02067</name>
</gene>
<dbReference type="InterPro" id="IPR011701">
    <property type="entry name" value="MFS"/>
</dbReference>
<dbReference type="Pfam" id="PF07690">
    <property type="entry name" value="MFS_1"/>
    <property type="match status" value="1"/>
</dbReference>
<dbReference type="AlphaFoldDB" id="A0A0D9P8M4"/>
<dbReference type="OrthoDB" id="6770063at2759"/>
<evidence type="ECO:0000256" key="1">
    <source>
        <dbReference type="ARBA" id="ARBA00004141"/>
    </source>
</evidence>
<feature type="transmembrane region" description="Helical" evidence="6">
    <location>
        <begin position="231"/>
        <end position="251"/>
    </location>
</feature>
<evidence type="ECO:0000256" key="2">
    <source>
        <dbReference type="ARBA" id="ARBA00022692"/>
    </source>
</evidence>
<feature type="transmembrane region" description="Helical" evidence="6">
    <location>
        <begin position="444"/>
        <end position="466"/>
    </location>
</feature>
<dbReference type="GO" id="GO:0016020">
    <property type="term" value="C:membrane"/>
    <property type="evidence" value="ECO:0007669"/>
    <property type="project" value="UniProtKB-SubCell"/>
</dbReference>
<dbReference type="PROSITE" id="PS50850">
    <property type="entry name" value="MFS"/>
    <property type="match status" value="1"/>
</dbReference>
<keyword evidence="2 6" id="KW-0812">Transmembrane</keyword>
<evidence type="ECO:0000313" key="8">
    <source>
        <dbReference type="EMBL" id="KJK82461.1"/>
    </source>
</evidence>
<feature type="transmembrane region" description="Helical" evidence="6">
    <location>
        <begin position="115"/>
        <end position="135"/>
    </location>
</feature>
<keyword evidence="4 6" id="KW-0472">Membrane</keyword>
<dbReference type="InterPro" id="IPR020846">
    <property type="entry name" value="MFS_dom"/>
</dbReference>
<organism evidence="8 9">
    <name type="scientific">Metarhizium anisopliae BRIP 53293</name>
    <dbReference type="NCBI Taxonomy" id="1291518"/>
    <lineage>
        <taxon>Eukaryota</taxon>
        <taxon>Fungi</taxon>
        <taxon>Dikarya</taxon>
        <taxon>Ascomycota</taxon>
        <taxon>Pezizomycotina</taxon>
        <taxon>Sordariomycetes</taxon>
        <taxon>Hypocreomycetidae</taxon>
        <taxon>Hypocreales</taxon>
        <taxon>Clavicipitaceae</taxon>
        <taxon>Metarhizium</taxon>
    </lineage>
</organism>
<feature type="transmembrane region" description="Helical" evidence="6">
    <location>
        <begin position="478"/>
        <end position="498"/>
    </location>
</feature>
<keyword evidence="9" id="KW-1185">Reference proteome</keyword>
<feature type="transmembrane region" description="Helical" evidence="6">
    <location>
        <begin position="382"/>
        <end position="404"/>
    </location>
</feature>
<evidence type="ECO:0000259" key="7">
    <source>
        <dbReference type="PROSITE" id="PS50850"/>
    </source>
</evidence>
<dbReference type="GO" id="GO:0022857">
    <property type="term" value="F:transmembrane transporter activity"/>
    <property type="evidence" value="ECO:0007669"/>
    <property type="project" value="InterPro"/>
</dbReference>
<dbReference type="Proteomes" id="UP000054544">
    <property type="component" value="Unassembled WGS sequence"/>
</dbReference>
<evidence type="ECO:0000256" key="3">
    <source>
        <dbReference type="ARBA" id="ARBA00022989"/>
    </source>
</evidence>
<feature type="transmembrane region" description="Helical" evidence="6">
    <location>
        <begin position="291"/>
        <end position="310"/>
    </location>
</feature>
<feature type="transmembrane region" description="Helical" evidence="6">
    <location>
        <begin position="141"/>
        <end position="161"/>
    </location>
</feature>
<dbReference type="STRING" id="1291518.A0A0D9P8M4"/>
<comment type="subcellular location">
    <subcellularLocation>
        <location evidence="1">Membrane</location>
        <topology evidence="1">Multi-pass membrane protein</topology>
    </subcellularLocation>
</comment>
<evidence type="ECO:0000256" key="4">
    <source>
        <dbReference type="ARBA" id="ARBA00023136"/>
    </source>
</evidence>
<feature type="transmembrane region" description="Helical" evidence="6">
    <location>
        <begin position="203"/>
        <end position="225"/>
    </location>
</feature>
<name>A0A0D9P8M4_METAN</name>
<dbReference type="FunFam" id="1.20.1250.20:FF:000011">
    <property type="entry name" value="MFS multidrug transporter, putative"/>
    <property type="match status" value="1"/>
</dbReference>
<feature type="transmembrane region" description="Helical" evidence="6">
    <location>
        <begin position="411"/>
        <end position="432"/>
    </location>
</feature>
<evidence type="ECO:0000256" key="5">
    <source>
        <dbReference type="ARBA" id="ARBA00023180"/>
    </source>
</evidence>
<evidence type="ECO:0000256" key="6">
    <source>
        <dbReference type="SAM" id="Phobius"/>
    </source>
</evidence>
<feature type="transmembrane region" description="Helical" evidence="6">
    <location>
        <begin position="316"/>
        <end position="335"/>
    </location>
</feature>
<dbReference type="PANTHER" id="PTHR23502">
    <property type="entry name" value="MAJOR FACILITATOR SUPERFAMILY"/>
    <property type="match status" value="1"/>
</dbReference>
<dbReference type="Gene3D" id="1.20.1250.20">
    <property type="entry name" value="MFS general substrate transporter like domains"/>
    <property type="match status" value="1"/>
</dbReference>
<dbReference type="InterPro" id="IPR036259">
    <property type="entry name" value="MFS_trans_sf"/>
</dbReference>
<dbReference type="PANTHER" id="PTHR23502:SF60">
    <property type="entry name" value="MAJOR FACILITATOR SUPERFAMILY (MFS) PROFILE DOMAIN-CONTAINING PROTEIN-RELATED"/>
    <property type="match status" value="1"/>
</dbReference>